<evidence type="ECO:0000313" key="1">
    <source>
        <dbReference type="EMBL" id="MFC6282571.1"/>
    </source>
</evidence>
<sequence>MAAIALTEASVVAVKNCLRDEFPDAKSAHVSEALAFSLGYKTHAALRAALTPTEPDPPFVLLRTDRMRARLVEFGYQDDPEFDFELLIKPPPEVISTVPSSAYEIEYNTLRKRAWRNLMVLAVNAALEQKLFSLKAGDNRFPDNMRRGHPFEFVLPNGLAARGAVSDAGFDELSVHAAVNPNPRHMDVLTFGAGLESGDAVGSTWVERRDGAWIQTSETSFHCRRALLPVLAGLRVEPAGYGDRGGIIM</sequence>
<dbReference type="EMBL" id="JBHSRS010000079">
    <property type="protein sequence ID" value="MFC6282571.1"/>
    <property type="molecule type" value="Genomic_DNA"/>
</dbReference>
<keyword evidence="2" id="KW-1185">Reference proteome</keyword>
<reference evidence="2" key="1">
    <citation type="journal article" date="2019" name="Int. J. Syst. Evol. Microbiol.">
        <title>The Global Catalogue of Microorganisms (GCM) 10K type strain sequencing project: providing services to taxonomists for standard genome sequencing and annotation.</title>
        <authorList>
            <consortium name="The Broad Institute Genomics Platform"/>
            <consortium name="The Broad Institute Genome Sequencing Center for Infectious Disease"/>
            <person name="Wu L."/>
            <person name="Ma J."/>
        </authorList>
    </citation>
    <scope>NUCLEOTIDE SEQUENCE [LARGE SCALE GENOMIC DNA]</scope>
    <source>
        <strain evidence="2">CCUG 39402</strain>
    </source>
</reference>
<proteinExistence type="predicted"/>
<organism evidence="1 2">
    <name type="scientific">Polaromonas aquatica</name>
    <dbReference type="NCBI Taxonomy" id="332657"/>
    <lineage>
        <taxon>Bacteria</taxon>
        <taxon>Pseudomonadati</taxon>
        <taxon>Pseudomonadota</taxon>
        <taxon>Betaproteobacteria</taxon>
        <taxon>Burkholderiales</taxon>
        <taxon>Comamonadaceae</taxon>
        <taxon>Polaromonas</taxon>
    </lineage>
</organism>
<accession>A0ABW1TY27</accession>
<gene>
    <name evidence="1" type="ORF">ACFQND_15200</name>
</gene>
<evidence type="ECO:0000313" key="2">
    <source>
        <dbReference type="Proteomes" id="UP001596270"/>
    </source>
</evidence>
<dbReference type="Proteomes" id="UP001596270">
    <property type="component" value="Unassembled WGS sequence"/>
</dbReference>
<protein>
    <submittedName>
        <fullName evidence="1">Uncharacterized protein</fullName>
    </submittedName>
</protein>
<name>A0ABW1TY27_9BURK</name>
<comment type="caution">
    <text evidence="1">The sequence shown here is derived from an EMBL/GenBank/DDBJ whole genome shotgun (WGS) entry which is preliminary data.</text>
</comment>
<dbReference type="RefSeq" id="WP_371439375.1">
    <property type="nucleotide sequence ID" value="NZ_JBHSRS010000079.1"/>
</dbReference>